<evidence type="ECO:0000256" key="1">
    <source>
        <dbReference type="SAM" id="MobiDB-lite"/>
    </source>
</evidence>
<feature type="region of interest" description="Disordered" evidence="1">
    <location>
        <begin position="1"/>
        <end position="47"/>
    </location>
</feature>
<organism evidence="2">
    <name type="scientific">freshwater metagenome</name>
    <dbReference type="NCBI Taxonomy" id="449393"/>
    <lineage>
        <taxon>unclassified sequences</taxon>
        <taxon>metagenomes</taxon>
        <taxon>ecological metagenomes</taxon>
    </lineage>
</organism>
<evidence type="ECO:0000313" key="2">
    <source>
        <dbReference type="EMBL" id="CAB4879323.1"/>
    </source>
</evidence>
<gene>
    <name evidence="2" type="ORF">UFOPK3376_01348</name>
</gene>
<accession>A0A6J7EIA3</accession>
<sequence length="119" mass="12210">MTVSATSPATTPAAKAPAAKAAAKPAAKAAPRRASAKNQGAALPEDHTPAQAIAHAIITLHLDLAPSVNRIMDAEIEEEARLVAITLFHNSLDVPGDPYRFPLAAIEAGRQMAPGSGTE</sequence>
<feature type="compositionally biased region" description="Low complexity" evidence="1">
    <location>
        <begin position="1"/>
        <end position="29"/>
    </location>
</feature>
<dbReference type="EMBL" id="CAFBLP010000029">
    <property type="protein sequence ID" value="CAB4879323.1"/>
    <property type="molecule type" value="Genomic_DNA"/>
</dbReference>
<protein>
    <submittedName>
        <fullName evidence="2">Unannotated protein</fullName>
    </submittedName>
</protein>
<proteinExistence type="predicted"/>
<dbReference type="AlphaFoldDB" id="A0A6J7EIA3"/>
<name>A0A6J7EIA3_9ZZZZ</name>
<reference evidence="2" key="1">
    <citation type="submission" date="2020-05" db="EMBL/GenBank/DDBJ databases">
        <authorList>
            <person name="Chiriac C."/>
            <person name="Salcher M."/>
            <person name="Ghai R."/>
            <person name="Kavagutti S V."/>
        </authorList>
    </citation>
    <scope>NUCLEOTIDE SEQUENCE</scope>
</reference>